<accession>A0A6P7JTS1</accession>
<feature type="region of interest" description="Disordered" evidence="1">
    <location>
        <begin position="1"/>
        <end position="106"/>
    </location>
</feature>
<evidence type="ECO:0000313" key="2">
    <source>
        <dbReference type="Proteomes" id="UP000515145"/>
    </source>
</evidence>
<feature type="compositionally biased region" description="Low complexity" evidence="1">
    <location>
        <begin position="82"/>
        <end position="106"/>
    </location>
</feature>
<proteinExistence type="predicted"/>
<name>A0A6P7JTS1_9TELE</name>
<protein>
    <submittedName>
        <fullName evidence="3">Bcl-2-like protein 11</fullName>
    </submittedName>
</protein>
<gene>
    <name evidence="3" type="primary">bcl2l11</name>
</gene>
<dbReference type="CTD" id="10018"/>
<reference evidence="3" key="1">
    <citation type="submission" date="2025-08" db="UniProtKB">
        <authorList>
            <consortium name="RefSeq"/>
        </authorList>
    </citation>
    <scope>IDENTIFICATION</scope>
</reference>
<dbReference type="GeneID" id="114447067"/>
<dbReference type="InParanoid" id="A0A6P7JTS1"/>
<keyword evidence="2" id="KW-1185">Reference proteome</keyword>
<dbReference type="Proteomes" id="UP000515145">
    <property type="component" value="Chromosome 15"/>
</dbReference>
<evidence type="ECO:0000313" key="3">
    <source>
        <dbReference type="RefSeq" id="XP_028278886.1"/>
    </source>
</evidence>
<evidence type="ECO:0000256" key="1">
    <source>
        <dbReference type="SAM" id="MobiDB-lite"/>
    </source>
</evidence>
<organism evidence="2 3">
    <name type="scientific">Parambassis ranga</name>
    <name type="common">Indian glassy fish</name>
    <dbReference type="NCBI Taxonomy" id="210632"/>
    <lineage>
        <taxon>Eukaryota</taxon>
        <taxon>Metazoa</taxon>
        <taxon>Chordata</taxon>
        <taxon>Craniata</taxon>
        <taxon>Vertebrata</taxon>
        <taxon>Euteleostomi</taxon>
        <taxon>Actinopterygii</taxon>
        <taxon>Neopterygii</taxon>
        <taxon>Teleostei</taxon>
        <taxon>Neoteleostei</taxon>
        <taxon>Acanthomorphata</taxon>
        <taxon>Ovalentaria</taxon>
        <taxon>Ambassidae</taxon>
        <taxon>Parambassis</taxon>
    </lineage>
</organism>
<dbReference type="OrthoDB" id="8441539at2759"/>
<feature type="compositionally biased region" description="Pro residues" evidence="1">
    <location>
        <begin position="1"/>
        <end position="11"/>
    </location>
</feature>
<sequence length="219" mass="23797">MHHPSRPPNPPDGSTTVTTKEGSEGDPPTVAGANTEHQLERLSQTRFTGGGESDSPTRCRTQGRPIVSQIRSAFRRVSSGYSSLDSDSLPSSPLSPTPTTADAATQTPSLTGQVVQHALRRMSETHGDSPNPFSTRHQHTAEDMTAVAFGQELRRIGDQYDRLLMQRREAGGPRPVVILPNLLPHIYQEPTALLCMGLLLLLVGRLMQDSMSSQDHSQV</sequence>
<dbReference type="RefSeq" id="XP_028278886.1">
    <property type="nucleotide sequence ID" value="XM_028423085.1"/>
</dbReference>
<dbReference type="AlphaFoldDB" id="A0A6P7JTS1"/>